<dbReference type="PRINTS" id="PR00598">
    <property type="entry name" value="HTHMARR"/>
</dbReference>
<accession>A0ABY9HQN6</accession>
<protein>
    <submittedName>
        <fullName evidence="2">MarR family transcriptional regulator</fullName>
    </submittedName>
</protein>
<dbReference type="InterPro" id="IPR036388">
    <property type="entry name" value="WH-like_DNA-bd_sf"/>
</dbReference>
<sequence length="185" mass="19824">MQSHPDGVRDAWASHNPGLDISAMEVVALVKQVSSLFDLALEPLYEGAPLTGPEAELLIPLRHATEPAIARRLADNMGLSRAGVSKTLAKLEKRGHIERTPSPADRRAALVTITESGRAAIDALFPRQVEIETELLAGLGEDRTRVADALALLARVMEDGMARRLRGTGRDLGLGLSNIRATPSP</sequence>
<keyword evidence="3" id="KW-1185">Reference proteome</keyword>
<dbReference type="Pfam" id="PF12802">
    <property type="entry name" value="MarR_2"/>
    <property type="match status" value="1"/>
</dbReference>
<evidence type="ECO:0000259" key="1">
    <source>
        <dbReference type="PROSITE" id="PS50995"/>
    </source>
</evidence>
<organism evidence="2 3">
    <name type="scientific">Streptomyces castrisilvae</name>
    <dbReference type="NCBI Taxonomy" id="3033811"/>
    <lineage>
        <taxon>Bacteria</taxon>
        <taxon>Bacillati</taxon>
        <taxon>Actinomycetota</taxon>
        <taxon>Actinomycetes</taxon>
        <taxon>Kitasatosporales</taxon>
        <taxon>Streptomycetaceae</taxon>
        <taxon>Streptomyces</taxon>
    </lineage>
</organism>
<gene>
    <name evidence="2" type="ORF">P8A18_27050</name>
</gene>
<evidence type="ECO:0000313" key="3">
    <source>
        <dbReference type="Proteomes" id="UP001239522"/>
    </source>
</evidence>
<name>A0ABY9HQN6_9ACTN</name>
<evidence type="ECO:0000313" key="2">
    <source>
        <dbReference type="EMBL" id="WLQ36865.1"/>
    </source>
</evidence>
<dbReference type="SUPFAM" id="SSF46785">
    <property type="entry name" value="Winged helix' DNA-binding domain"/>
    <property type="match status" value="1"/>
</dbReference>
<dbReference type="PANTHER" id="PTHR33164:SF43">
    <property type="entry name" value="HTH-TYPE TRANSCRIPTIONAL REPRESSOR YETL"/>
    <property type="match status" value="1"/>
</dbReference>
<dbReference type="InterPro" id="IPR036390">
    <property type="entry name" value="WH_DNA-bd_sf"/>
</dbReference>
<dbReference type="InterPro" id="IPR039422">
    <property type="entry name" value="MarR/SlyA-like"/>
</dbReference>
<dbReference type="Proteomes" id="UP001239522">
    <property type="component" value="Chromosome"/>
</dbReference>
<reference evidence="2 3" key="1">
    <citation type="submission" date="2023-03" db="EMBL/GenBank/DDBJ databases">
        <title>Isolation and description of six Streptomyces strains from soil environments, able to metabolize different microbial glucans.</title>
        <authorList>
            <person name="Widen T."/>
            <person name="Larsbrink J."/>
        </authorList>
    </citation>
    <scope>NUCLEOTIDE SEQUENCE [LARGE SCALE GENOMIC DNA]</scope>
    <source>
        <strain evidence="2 3">Mut1</strain>
    </source>
</reference>
<feature type="domain" description="HTH marR-type" evidence="1">
    <location>
        <begin position="23"/>
        <end position="158"/>
    </location>
</feature>
<dbReference type="PROSITE" id="PS50995">
    <property type="entry name" value="HTH_MARR_2"/>
    <property type="match status" value="1"/>
</dbReference>
<dbReference type="RefSeq" id="WP_306058551.1">
    <property type="nucleotide sequence ID" value="NZ_CP120997.1"/>
</dbReference>
<dbReference type="PANTHER" id="PTHR33164">
    <property type="entry name" value="TRANSCRIPTIONAL REGULATOR, MARR FAMILY"/>
    <property type="match status" value="1"/>
</dbReference>
<dbReference type="Gene3D" id="1.10.10.10">
    <property type="entry name" value="Winged helix-like DNA-binding domain superfamily/Winged helix DNA-binding domain"/>
    <property type="match status" value="1"/>
</dbReference>
<dbReference type="InterPro" id="IPR000835">
    <property type="entry name" value="HTH_MarR-typ"/>
</dbReference>
<dbReference type="EMBL" id="CP120997">
    <property type="protein sequence ID" value="WLQ36865.1"/>
    <property type="molecule type" value="Genomic_DNA"/>
</dbReference>
<dbReference type="SMART" id="SM00347">
    <property type="entry name" value="HTH_MARR"/>
    <property type="match status" value="1"/>
</dbReference>
<proteinExistence type="predicted"/>